<dbReference type="Pfam" id="PF01593">
    <property type="entry name" value="Amino_oxidase"/>
    <property type="match status" value="1"/>
</dbReference>
<comment type="caution">
    <text evidence="3">The sequence shown here is derived from an EMBL/GenBank/DDBJ whole genome shotgun (WGS) entry which is preliminary data.</text>
</comment>
<organism evidence="3 4">
    <name type="scientific">Nocardia aurantiaca</name>
    <dbReference type="NCBI Taxonomy" id="2675850"/>
    <lineage>
        <taxon>Bacteria</taxon>
        <taxon>Bacillati</taxon>
        <taxon>Actinomycetota</taxon>
        <taxon>Actinomycetes</taxon>
        <taxon>Mycobacteriales</taxon>
        <taxon>Nocardiaceae</taxon>
        <taxon>Nocardia</taxon>
    </lineage>
</organism>
<feature type="domain" description="Amine oxidase" evidence="2">
    <location>
        <begin position="88"/>
        <end position="356"/>
    </location>
</feature>
<proteinExistence type="predicted"/>
<keyword evidence="4" id="KW-1185">Reference proteome</keyword>
<dbReference type="InterPro" id="IPR002937">
    <property type="entry name" value="Amino_oxidase"/>
</dbReference>
<dbReference type="AlphaFoldDB" id="A0A6I3L5S1"/>
<dbReference type="EMBL" id="WMBB01000009">
    <property type="protein sequence ID" value="MTE15219.1"/>
    <property type="molecule type" value="Genomic_DNA"/>
</dbReference>
<dbReference type="PANTHER" id="PTHR42923">
    <property type="entry name" value="PROTOPORPHYRINOGEN OXIDASE"/>
    <property type="match status" value="1"/>
</dbReference>
<sequence length="515" mass="56663">MSPTIIRWARSNAGGEDEDEYDSTPGVRSRGLRPRGGDPGRRDDRGGRNRRLSVPHPAGHRRLRRDRAAVRALTGSAARRVAVIGGGVSGLTAAWVLARDCEVVLYEADSRLGGHAHTHEAAARADAVSDRLGMDSEFIVHNDRTYSTLLRLFGELGIRTQDSDMSMSVRCDGCGLEYAGAKGMRGLFPEPGALRCMAYLRMLREITRFHRLARAELAGAGDELRTLGEFLRAAAFSPYFEAHFMVPLVAAVWSCAPRLALEYPARYLFMFLEHHGMLTALGSPTWHTVCGGSSTYVRAVSDRLHEVRSGVPVRAVYRASRTVAVRDDADDVDFFDAAVIATHPDQALRLLDAPTLRESAILGALPYSENRTVLHTDDSVLPRSTGARASWNYRLPDCAAAPDRVLVSYDLTRLQRPARTAERRFLVTLDDGDRVDRDAVLATMTYEHPQYTTESMAARRRLPEIGDHTVAFAGAYHGWGFHEDGALSGLRAAERVGGQWCTRQPVSAIAERSPA</sequence>
<feature type="compositionally biased region" description="Basic residues" evidence="1">
    <location>
        <begin position="48"/>
        <end position="64"/>
    </location>
</feature>
<evidence type="ECO:0000256" key="1">
    <source>
        <dbReference type="SAM" id="MobiDB-lite"/>
    </source>
</evidence>
<dbReference type="InterPro" id="IPR036188">
    <property type="entry name" value="FAD/NAD-bd_sf"/>
</dbReference>
<dbReference type="Gene3D" id="1.10.3110.10">
    <property type="entry name" value="protoporphyrinogen ix oxidase, domain 3"/>
    <property type="match status" value="1"/>
</dbReference>
<dbReference type="Gene3D" id="3.90.660.20">
    <property type="entry name" value="Protoporphyrinogen oxidase, mitochondrial, domain 2"/>
    <property type="match status" value="1"/>
</dbReference>
<dbReference type="InterPro" id="IPR050464">
    <property type="entry name" value="Zeta_carotene_desat/Oxidored"/>
</dbReference>
<dbReference type="Proteomes" id="UP000432464">
    <property type="component" value="Unassembled WGS sequence"/>
</dbReference>
<dbReference type="PANTHER" id="PTHR42923:SF17">
    <property type="entry name" value="AMINE OXIDASE DOMAIN-CONTAINING PROTEIN"/>
    <property type="match status" value="1"/>
</dbReference>
<dbReference type="Gene3D" id="3.50.50.60">
    <property type="entry name" value="FAD/NAD(P)-binding domain"/>
    <property type="match status" value="1"/>
</dbReference>
<accession>A0A6I3L5S1</accession>
<evidence type="ECO:0000313" key="3">
    <source>
        <dbReference type="EMBL" id="MTE15219.1"/>
    </source>
</evidence>
<name>A0A6I3L5S1_9NOCA</name>
<gene>
    <name evidence="3" type="ORF">GLP40_20875</name>
</gene>
<reference evidence="3 4" key="1">
    <citation type="submission" date="2019-11" db="EMBL/GenBank/DDBJ databases">
        <title>Nocardia sp. nov. CT2-14 isolated from soil.</title>
        <authorList>
            <person name="Kanchanasin P."/>
            <person name="Tanasupawat S."/>
            <person name="Yuki M."/>
            <person name="Kudo T."/>
        </authorList>
    </citation>
    <scope>NUCLEOTIDE SEQUENCE [LARGE SCALE GENOMIC DNA]</scope>
    <source>
        <strain evidence="3 4">CT2-14</strain>
    </source>
</reference>
<dbReference type="SUPFAM" id="SSF51905">
    <property type="entry name" value="FAD/NAD(P)-binding domain"/>
    <property type="match status" value="1"/>
</dbReference>
<evidence type="ECO:0000259" key="2">
    <source>
        <dbReference type="Pfam" id="PF01593"/>
    </source>
</evidence>
<feature type="region of interest" description="Disordered" evidence="1">
    <location>
        <begin position="8"/>
        <end position="64"/>
    </location>
</feature>
<dbReference type="GO" id="GO:0016491">
    <property type="term" value="F:oxidoreductase activity"/>
    <property type="evidence" value="ECO:0007669"/>
    <property type="project" value="InterPro"/>
</dbReference>
<protein>
    <submittedName>
        <fullName evidence="3">FAD-dependent oxidoreductase</fullName>
    </submittedName>
</protein>
<evidence type="ECO:0000313" key="4">
    <source>
        <dbReference type="Proteomes" id="UP000432464"/>
    </source>
</evidence>
<feature type="compositionally biased region" description="Basic and acidic residues" evidence="1">
    <location>
        <begin position="35"/>
        <end position="47"/>
    </location>
</feature>